<dbReference type="Proteomes" id="UP000887116">
    <property type="component" value="Unassembled WGS sequence"/>
</dbReference>
<evidence type="ECO:0000313" key="2">
    <source>
        <dbReference type="Proteomes" id="UP000887116"/>
    </source>
</evidence>
<proteinExistence type="predicted"/>
<evidence type="ECO:0000313" key="1">
    <source>
        <dbReference type="EMBL" id="GFR01954.1"/>
    </source>
</evidence>
<protein>
    <submittedName>
        <fullName evidence="1">Uncharacterized protein</fullName>
    </submittedName>
</protein>
<sequence>MGCGDNAESNCTAISKMHYSRCIEHCREHPLDCSVIPFETSLRELVTEILGCAINYCIGPQTLCVWSEVPVCVGIPGTCIPHRIFARLRITQVT</sequence>
<dbReference type="AlphaFoldDB" id="A0A8X6HF92"/>
<dbReference type="EMBL" id="BMAO01005528">
    <property type="protein sequence ID" value="GFR01954.1"/>
    <property type="molecule type" value="Genomic_DNA"/>
</dbReference>
<comment type="caution">
    <text evidence="1">The sequence shown here is derived from an EMBL/GenBank/DDBJ whole genome shotgun (WGS) entry which is preliminary data.</text>
</comment>
<keyword evidence="2" id="KW-1185">Reference proteome</keyword>
<name>A0A8X6HF92_TRICU</name>
<reference evidence="1" key="1">
    <citation type="submission" date="2020-07" db="EMBL/GenBank/DDBJ databases">
        <title>Multicomponent nature underlies the extraordinary mechanical properties of spider dragline silk.</title>
        <authorList>
            <person name="Kono N."/>
            <person name="Nakamura H."/>
            <person name="Mori M."/>
            <person name="Yoshida Y."/>
            <person name="Ohtoshi R."/>
            <person name="Malay A.D."/>
            <person name="Moran D.A.P."/>
            <person name="Tomita M."/>
            <person name="Numata K."/>
            <person name="Arakawa K."/>
        </authorList>
    </citation>
    <scope>NUCLEOTIDE SEQUENCE</scope>
</reference>
<gene>
    <name evidence="1" type="ORF">TNCT_679661</name>
</gene>
<accession>A0A8X6HF92</accession>
<organism evidence="1 2">
    <name type="scientific">Trichonephila clavata</name>
    <name type="common">Joro spider</name>
    <name type="synonym">Nephila clavata</name>
    <dbReference type="NCBI Taxonomy" id="2740835"/>
    <lineage>
        <taxon>Eukaryota</taxon>
        <taxon>Metazoa</taxon>
        <taxon>Ecdysozoa</taxon>
        <taxon>Arthropoda</taxon>
        <taxon>Chelicerata</taxon>
        <taxon>Arachnida</taxon>
        <taxon>Araneae</taxon>
        <taxon>Araneomorphae</taxon>
        <taxon>Entelegynae</taxon>
        <taxon>Araneoidea</taxon>
        <taxon>Nephilidae</taxon>
        <taxon>Trichonephila</taxon>
    </lineage>
</organism>